<reference evidence="3 4" key="1">
    <citation type="submission" date="2021-02" db="EMBL/GenBank/DDBJ databases">
        <title>Variation within the Batrachochytrium salamandrivorans European outbreak.</title>
        <authorList>
            <person name="Kelly M."/>
            <person name="Pasmans F."/>
            <person name="Shea T.P."/>
            <person name="Munoz J.F."/>
            <person name="Carranza S."/>
            <person name="Cuomo C.A."/>
            <person name="Martel A."/>
        </authorList>
    </citation>
    <scope>NUCLEOTIDE SEQUENCE [LARGE SCALE GENOMIC DNA]</scope>
    <source>
        <strain evidence="3 4">AMFP18/2</strain>
    </source>
</reference>
<feature type="domain" description="MHYT" evidence="2">
    <location>
        <begin position="98"/>
        <end position="174"/>
    </location>
</feature>
<organism evidence="3 4">
    <name type="scientific">Batrachochytrium salamandrivorans</name>
    <dbReference type="NCBI Taxonomy" id="1357716"/>
    <lineage>
        <taxon>Eukaryota</taxon>
        <taxon>Fungi</taxon>
        <taxon>Fungi incertae sedis</taxon>
        <taxon>Chytridiomycota</taxon>
        <taxon>Chytridiomycota incertae sedis</taxon>
        <taxon>Chytridiomycetes</taxon>
        <taxon>Rhizophydiales</taxon>
        <taxon>Rhizophydiales incertae sedis</taxon>
        <taxon>Batrachochytrium</taxon>
    </lineage>
</organism>
<dbReference type="PANTHER" id="PTHR35152:SF1">
    <property type="entry name" value="DOMAIN SIGNALLING PROTEIN, PUTATIVE (AFU_ORTHOLOGUE AFUA_5G11310)-RELATED"/>
    <property type="match status" value="1"/>
</dbReference>
<feature type="transmembrane region" description="Helical" evidence="1">
    <location>
        <begin position="353"/>
        <end position="373"/>
    </location>
</feature>
<accession>A0ABQ8FIL1</accession>
<name>A0ABQ8FIL1_9FUNG</name>
<feature type="transmembrane region" description="Helical" evidence="1">
    <location>
        <begin position="22"/>
        <end position="42"/>
    </location>
</feature>
<keyword evidence="1" id="KW-0812">Transmembrane</keyword>
<feature type="transmembrane region" description="Helical" evidence="1">
    <location>
        <begin position="323"/>
        <end position="346"/>
    </location>
</feature>
<evidence type="ECO:0000313" key="4">
    <source>
        <dbReference type="Proteomes" id="UP001648503"/>
    </source>
</evidence>
<evidence type="ECO:0000313" key="3">
    <source>
        <dbReference type="EMBL" id="KAH6598896.1"/>
    </source>
</evidence>
<sequence>MSLVVKIEETATYTFTVEYDPFLVFVSYWTAVLGAYTGIQILNELMGVYQTYIAINVTSLLENPPRIENRALQSIYIYFKINAKIILSILMIAMAIGGCGIWGMHFLGMHALRLYIVPKNVTSTLPIFDPYTEEIDNHYFLIIPLYYEGWTTVASLLIAVVAVFTGMLISAYGAGMIHVRSDNHKMATILKNHVLRTGLNTQSKLESTGKKEDDPKRVATTRIMSSIQMASQVAVSRRVDEIGTPVEGRPSNVVNPTIPNAAATDGPDEYININLTNFFQLSFSRQAYFMLGCTITGLGAAAMHYCGVASIRIPGVKIVHNPLIVVLAVMIGLVVATAGLWILFFLRGTLPRLMSPLVIGAAVFALHYVGMYGTKMTLVEDPMTIDYKAFLSNNPTAIGGLLIETIRAQVNFSLELVILAVGFHFLQKH</sequence>
<evidence type="ECO:0000256" key="1">
    <source>
        <dbReference type="SAM" id="Phobius"/>
    </source>
</evidence>
<gene>
    <name evidence="3" type="ORF">BASA50_003403</name>
</gene>
<feature type="transmembrane region" description="Helical" evidence="1">
    <location>
        <begin position="287"/>
        <end position="311"/>
    </location>
</feature>
<protein>
    <recommendedName>
        <fullName evidence="2">MHYT domain-containing protein</fullName>
    </recommendedName>
</protein>
<feature type="transmembrane region" description="Helical" evidence="1">
    <location>
        <begin position="153"/>
        <end position="177"/>
    </location>
</feature>
<keyword evidence="4" id="KW-1185">Reference proteome</keyword>
<keyword evidence="1" id="KW-0472">Membrane</keyword>
<comment type="caution">
    <text evidence="3">The sequence shown here is derived from an EMBL/GenBank/DDBJ whole genome shotgun (WGS) entry which is preliminary data.</text>
</comment>
<dbReference type="Pfam" id="PF03707">
    <property type="entry name" value="MHYT"/>
    <property type="match status" value="2"/>
</dbReference>
<dbReference type="EMBL" id="JAFCIX010000093">
    <property type="protein sequence ID" value="KAH6598896.1"/>
    <property type="molecule type" value="Genomic_DNA"/>
</dbReference>
<proteinExistence type="predicted"/>
<dbReference type="InterPro" id="IPR005330">
    <property type="entry name" value="MHYT_dom"/>
</dbReference>
<evidence type="ECO:0000259" key="2">
    <source>
        <dbReference type="Pfam" id="PF03707"/>
    </source>
</evidence>
<feature type="domain" description="MHYT" evidence="2">
    <location>
        <begin position="297"/>
        <end position="354"/>
    </location>
</feature>
<dbReference type="Proteomes" id="UP001648503">
    <property type="component" value="Unassembled WGS sequence"/>
</dbReference>
<keyword evidence="1" id="KW-1133">Transmembrane helix</keyword>
<dbReference type="PANTHER" id="PTHR35152">
    <property type="entry name" value="DOMAIN SIGNALLING PROTEIN, PUTATIVE (AFU_ORTHOLOGUE AFUA_5G11310)-RELATED"/>
    <property type="match status" value="1"/>
</dbReference>
<feature type="transmembrane region" description="Helical" evidence="1">
    <location>
        <begin position="85"/>
        <end position="107"/>
    </location>
</feature>